<evidence type="ECO:0000313" key="2">
    <source>
        <dbReference type="Proteomes" id="UP000235965"/>
    </source>
</evidence>
<sequence>MNEDDRDRRLEYCEWFEGMVREDEEFAGKVIWSDEAQFKMNGTANPQNCVYWAPVNPHVHAGKEVNIQDVNVWCGLSLRGLIGPFFLKVRNWSGVSRHRFSLPFESCLEMRDFHLQDGAPPHYHREVRAYLDDTLPGRWIGRRGAIEYPPRSPDLTPLDFYLWGTLKDEVY</sequence>
<dbReference type="Proteomes" id="UP000235965">
    <property type="component" value="Unassembled WGS sequence"/>
</dbReference>
<dbReference type="STRING" id="105785.A0A2J7Q4K2"/>
<proteinExistence type="predicted"/>
<dbReference type="Gene3D" id="3.30.420.10">
    <property type="entry name" value="Ribonuclease H-like superfamily/Ribonuclease H"/>
    <property type="match status" value="1"/>
</dbReference>
<dbReference type="EMBL" id="NEVH01018378">
    <property type="protein sequence ID" value="PNF23514.1"/>
    <property type="molecule type" value="Genomic_DNA"/>
</dbReference>
<dbReference type="AlphaFoldDB" id="A0A2J7Q4K2"/>
<keyword evidence="2" id="KW-1185">Reference proteome</keyword>
<dbReference type="InParanoid" id="A0A2J7Q4K2"/>
<evidence type="ECO:0000313" key="1">
    <source>
        <dbReference type="EMBL" id="PNF23514.1"/>
    </source>
</evidence>
<name>A0A2J7Q4K2_9NEOP</name>
<comment type="caution">
    <text evidence="1">The sequence shown here is derived from an EMBL/GenBank/DDBJ whole genome shotgun (WGS) entry which is preliminary data.</text>
</comment>
<reference evidence="1 2" key="1">
    <citation type="submission" date="2017-12" db="EMBL/GenBank/DDBJ databases">
        <title>Hemimetabolous genomes reveal molecular basis of termite eusociality.</title>
        <authorList>
            <person name="Harrison M.C."/>
            <person name="Jongepier E."/>
            <person name="Robertson H.M."/>
            <person name="Arning N."/>
            <person name="Bitard-Feildel T."/>
            <person name="Chao H."/>
            <person name="Childers C.P."/>
            <person name="Dinh H."/>
            <person name="Doddapaneni H."/>
            <person name="Dugan S."/>
            <person name="Gowin J."/>
            <person name="Greiner C."/>
            <person name="Han Y."/>
            <person name="Hu H."/>
            <person name="Hughes D.S.T."/>
            <person name="Huylmans A.-K."/>
            <person name="Kemena C."/>
            <person name="Kremer L.P.M."/>
            <person name="Lee S.L."/>
            <person name="Lopez-Ezquerra A."/>
            <person name="Mallet L."/>
            <person name="Monroy-Kuhn J.M."/>
            <person name="Moser A."/>
            <person name="Murali S.C."/>
            <person name="Muzny D.M."/>
            <person name="Otani S."/>
            <person name="Piulachs M.-D."/>
            <person name="Poelchau M."/>
            <person name="Qu J."/>
            <person name="Schaub F."/>
            <person name="Wada-Katsumata A."/>
            <person name="Worley K.C."/>
            <person name="Xie Q."/>
            <person name="Ylla G."/>
            <person name="Poulsen M."/>
            <person name="Gibbs R.A."/>
            <person name="Schal C."/>
            <person name="Richards S."/>
            <person name="Belles X."/>
            <person name="Korb J."/>
            <person name="Bornberg-Bauer E."/>
        </authorList>
    </citation>
    <scope>NUCLEOTIDE SEQUENCE [LARGE SCALE GENOMIC DNA]</scope>
    <source>
        <tissue evidence="1">Whole body</tissue>
    </source>
</reference>
<dbReference type="InterPro" id="IPR036397">
    <property type="entry name" value="RNaseH_sf"/>
</dbReference>
<protein>
    <submittedName>
        <fullName evidence="1">Uncharacterized protein</fullName>
    </submittedName>
</protein>
<dbReference type="PANTHER" id="PTHR47326">
    <property type="entry name" value="TRANSPOSABLE ELEMENT TC3 TRANSPOSASE-LIKE PROTEIN"/>
    <property type="match status" value="1"/>
</dbReference>
<accession>A0A2J7Q4K2</accession>
<organism evidence="1 2">
    <name type="scientific">Cryptotermes secundus</name>
    <dbReference type="NCBI Taxonomy" id="105785"/>
    <lineage>
        <taxon>Eukaryota</taxon>
        <taxon>Metazoa</taxon>
        <taxon>Ecdysozoa</taxon>
        <taxon>Arthropoda</taxon>
        <taxon>Hexapoda</taxon>
        <taxon>Insecta</taxon>
        <taxon>Pterygota</taxon>
        <taxon>Neoptera</taxon>
        <taxon>Polyneoptera</taxon>
        <taxon>Dictyoptera</taxon>
        <taxon>Blattodea</taxon>
        <taxon>Blattoidea</taxon>
        <taxon>Termitoidae</taxon>
        <taxon>Kalotermitidae</taxon>
        <taxon>Cryptotermitinae</taxon>
        <taxon>Cryptotermes</taxon>
    </lineage>
</organism>
<dbReference type="GO" id="GO:0003676">
    <property type="term" value="F:nucleic acid binding"/>
    <property type="evidence" value="ECO:0007669"/>
    <property type="project" value="InterPro"/>
</dbReference>
<gene>
    <name evidence="1" type="ORF">B7P43_G05614</name>
</gene>
<dbReference type="PANTHER" id="PTHR47326:SF1">
    <property type="entry name" value="HTH PSQ-TYPE DOMAIN-CONTAINING PROTEIN"/>
    <property type="match status" value="1"/>
</dbReference>